<name>A0A9Q1BGD9_HOLLE</name>
<feature type="compositionally biased region" description="Low complexity" evidence="15">
    <location>
        <begin position="3972"/>
        <end position="3990"/>
    </location>
</feature>
<evidence type="ECO:0000259" key="17">
    <source>
        <dbReference type="PROSITE" id="PS50093"/>
    </source>
</evidence>
<dbReference type="Pfam" id="PF01825">
    <property type="entry name" value="GPS"/>
    <property type="match status" value="1"/>
</dbReference>
<feature type="compositionally biased region" description="Polar residues" evidence="15">
    <location>
        <begin position="3919"/>
        <end position="3940"/>
    </location>
</feature>
<feature type="compositionally biased region" description="Polar residues" evidence="15">
    <location>
        <begin position="3894"/>
        <end position="3912"/>
    </location>
</feature>
<dbReference type="InterPro" id="IPR035986">
    <property type="entry name" value="PKD_dom_sf"/>
</dbReference>
<feature type="disulfide bond" evidence="12">
    <location>
        <begin position="3392"/>
        <end position="3405"/>
    </location>
</feature>
<feature type="domain" description="PKD" evidence="17">
    <location>
        <begin position="1219"/>
        <end position="1284"/>
    </location>
</feature>
<feature type="compositionally biased region" description="Polar residues" evidence="15">
    <location>
        <begin position="1840"/>
        <end position="1853"/>
    </location>
</feature>
<feature type="transmembrane region" description="Helical" evidence="16">
    <location>
        <begin position="3659"/>
        <end position="3684"/>
    </location>
</feature>
<dbReference type="InterPro" id="IPR036392">
    <property type="entry name" value="PLAT/LH2_dom_sf"/>
</dbReference>
<evidence type="ECO:0000256" key="16">
    <source>
        <dbReference type="SAM" id="Phobius"/>
    </source>
</evidence>
<evidence type="ECO:0000256" key="7">
    <source>
        <dbReference type="ARBA" id="ARBA00022989"/>
    </source>
</evidence>
<feature type="transmembrane region" description="Helical" evidence="16">
    <location>
        <begin position="3622"/>
        <end position="3638"/>
    </location>
</feature>
<evidence type="ECO:0000256" key="8">
    <source>
        <dbReference type="ARBA" id="ARBA00023069"/>
    </source>
</evidence>
<dbReference type="PRINTS" id="PR01433">
    <property type="entry name" value="POLYCYSTIN2"/>
</dbReference>
<dbReference type="CDD" id="cd00146">
    <property type="entry name" value="PKD"/>
    <property type="match status" value="5"/>
</dbReference>
<dbReference type="InterPro" id="IPR001024">
    <property type="entry name" value="PLAT/LH2_dom"/>
</dbReference>
<dbReference type="InterPro" id="IPR000203">
    <property type="entry name" value="GPS"/>
</dbReference>
<keyword evidence="6" id="KW-0677">Repeat</keyword>
<evidence type="ECO:0000256" key="12">
    <source>
        <dbReference type="PIRSR" id="PIRSR603915-2"/>
    </source>
</evidence>
<dbReference type="InterPro" id="IPR013783">
    <property type="entry name" value="Ig-like_fold"/>
</dbReference>
<feature type="compositionally biased region" description="Polar residues" evidence="15">
    <location>
        <begin position="2060"/>
        <end position="2076"/>
    </location>
</feature>
<protein>
    <submittedName>
        <fullName evidence="21">Polycystic kidney disease protein 1-like 1</fullName>
    </submittedName>
</protein>
<keyword evidence="4" id="KW-1003">Cell membrane</keyword>
<evidence type="ECO:0000256" key="2">
    <source>
        <dbReference type="ARBA" id="ARBA00004651"/>
    </source>
</evidence>
<dbReference type="InterPro" id="IPR014010">
    <property type="entry name" value="REJ_dom"/>
</dbReference>
<feature type="domain" description="PKD" evidence="17">
    <location>
        <begin position="553"/>
        <end position="639"/>
    </location>
</feature>
<feature type="region of interest" description="Disordered" evidence="15">
    <location>
        <begin position="1819"/>
        <end position="1853"/>
    </location>
</feature>
<feature type="domain" description="PKD" evidence="17">
    <location>
        <begin position="1491"/>
        <end position="1546"/>
    </location>
</feature>
<reference evidence="21" key="1">
    <citation type="submission" date="2021-10" db="EMBL/GenBank/DDBJ databases">
        <title>Tropical sea cucumber genome reveals ecological adaptation and Cuvierian tubules defense mechanism.</title>
        <authorList>
            <person name="Chen T."/>
        </authorList>
    </citation>
    <scope>NUCLEOTIDE SEQUENCE</scope>
    <source>
        <strain evidence="21">Nanhai2018</strain>
        <tissue evidence="21">Muscle</tissue>
    </source>
</reference>
<dbReference type="SUPFAM" id="SSF49299">
    <property type="entry name" value="PKD domain"/>
    <property type="match status" value="8"/>
</dbReference>
<dbReference type="InterPro" id="IPR002859">
    <property type="entry name" value="PKD/REJ-like"/>
</dbReference>
<dbReference type="GO" id="GO:0006816">
    <property type="term" value="P:calcium ion transport"/>
    <property type="evidence" value="ECO:0007669"/>
    <property type="project" value="TreeGrafter"/>
</dbReference>
<feature type="transmembrane region" description="Helical" evidence="16">
    <location>
        <begin position="3565"/>
        <end position="3586"/>
    </location>
</feature>
<feature type="transmembrane region" description="Helical" evidence="16">
    <location>
        <begin position="2950"/>
        <end position="2968"/>
    </location>
</feature>
<evidence type="ECO:0000256" key="4">
    <source>
        <dbReference type="ARBA" id="ARBA00022475"/>
    </source>
</evidence>
<evidence type="ECO:0000259" key="18">
    <source>
        <dbReference type="PROSITE" id="PS50095"/>
    </source>
</evidence>
<keyword evidence="14" id="KW-0175">Coiled coil</keyword>
<dbReference type="GO" id="GO:0005261">
    <property type="term" value="F:monoatomic cation channel activity"/>
    <property type="evidence" value="ECO:0007669"/>
    <property type="project" value="TreeGrafter"/>
</dbReference>
<dbReference type="GO" id="GO:0005929">
    <property type="term" value="C:cilium"/>
    <property type="evidence" value="ECO:0007669"/>
    <property type="project" value="UniProtKB-SubCell"/>
</dbReference>
<evidence type="ECO:0000259" key="19">
    <source>
        <dbReference type="PROSITE" id="PS51111"/>
    </source>
</evidence>
<evidence type="ECO:0000313" key="21">
    <source>
        <dbReference type="EMBL" id="KAJ8024678.1"/>
    </source>
</evidence>
<feature type="transmembrane region" description="Helical" evidence="16">
    <location>
        <begin position="3290"/>
        <end position="3309"/>
    </location>
</feature>
<evidence type="ECO:0000313" key="22">
    <source>
        <dbReference type="Proteomes" id="UP001152320"/>
    </source>
</evidence>
<evidence type="ECO:0000259" key="20">
    <source>
        <dbReference type="PROSITE" id="PS51212"/>
    </source>
</evidence>
<feature type="compositionally biased region" description="Basic and acidic residues" evidence="15">
    <location>
        <begin position="3122"/>
        <end position="3135"/>
    </location>
</feature>
<feature type="compositionally biased region" description="Polar residues" evidence="15">
    <location>
        <begin position="3102"/>
        <end position="3121"/>
    </location>
</feature>
<feature type="region of interest" description="Disordered" evidence="15">
    <location>
        <begin position="4061"/>
        <end position="4102"/>
    </location>
</feature>
<dbReference type="InterPro" id="IPR000601">
    <property type="entry name" value="PKD_dom"/>
</dbReference>
<dbReference type="Gene3D" id="2.60.60.20">
    <property type="entry name" value="PLAT/LH2 domain"/>
    <property type="match status" value="1"/>
</dbReference>
<evidence type="ECO:0000256" key="1">
    <source>
        <dbReference type="ARBA" id="ARBA00004138"/>
    </source>
</evidence>
<feature type="coiled-coil region" evidence="14">
    <location>
        <begin position="3236"/>
        <end position="3294"/>
    </location>
</feature>
<dbReference type="Proteomes" id="UP001152320">
    <property type="component" value="Chromosome 18"/>
</dbReference>
<dbReference type="InterPro" id="IPR002889">
    <property type="entry name" value="WSC_carb-bd"/>
</dbReference>
<feature type="compositionally biased region" description="Basic and acidic residues" evidence="15">
    <location>
        <begin position="4001"/>
        <end position="4017"/>
    </location>
</feature>
<dbReference type="GO" id="GO:0005886">
    <property type="term" value="C:plasma membrane"/>
    <property type="evidence" value="ECO:0007669"/>
    <property type="project" value="UniProtKB-SubCell"/>
</dbReference>
<feature type="region of interest" description="Disordered" evidence="15">
    <location>
        <begin position="1993"/>
        <end position="2018"/>
    </location>
</feature>
<feature type="transmembrane region" description="Helical" evidence="16">
    <location>
        <begin position="2745"/>
        <end position="2766"/>
    </location>
</feature>
<keyword evidence="10" id="KW-0325">Glycoprotein</keyword>
<keyword evidence="22" id="KW-1185">Reference proteome</keyword>
<dbReference type="InterPro" id="IPR046791">
    <property type="entry name" value="Polycystin_dom"/>
</dbReference>
<feature type="transmembrane region" description="Helical" evidence="16">
    <location>
        <begin position="3721"/>
        <end position="3742"/>
    </location>
</feature>
<evidence type="ECO:0000256" key="10">
    <source>
        <dbReference type="ARBA" id="ARBA00023180"/>
    </source>
</evidence>
<evidence type="ECO:0000256" key="3">
    <source>
        <dbReference type="ARBA" id="ARBA00007200"/>
    </source>
</evidence>
<feature type="transmembrane region" description="Helical" evidence="16">
    <location>
        <begin position="3527"/>
        <end position="3545"/>
    </location>
</feature>
<dbReference type="InterPro" id="IPR003915">
    <property type="entry name" value="PKD_2"/>
</dbReference>
<feature type="transmembrane region" description="Helical" evidence="16">
    <location>
        <begin position="2988"/>
        <end position="3009"/>
    </location>
</feature>
<keyword evidence="7 16" id="KW-1133">Transmembrane helix</keyword>
<dbReference type="PROSITE" id="PS50093">
    <property type="entry name" value="PKD"/>
    <property type="match status" value="7"/>
</dbReference>
<proteinExistence type="inferred from homology"/>
<dbReference type="SUPFAM" id="SSF49723">
    <property type="entry name" value="Lipase/lipooxygenase domain (PLAT/LH2 domain)"/>
    <property type="match status" value="1"/>
</dbReference>
<dbReference type="GO" id="GO:0005509">
    <property type="term" value="F:calcium ion binding"/>
    <property type="evidence" value="ECO:0007669"/>
    <property type="project" value="InterPro"/>
</dbReference>
<feature type="domain" description="PKD" evidence="17">
    <location>
        <begin position="273"/>
        <end position="336"/>
    </location>
</feature>
<feature type="region of interest" description="Disordered" evidence="15">
    <location>
        <begin position="3972"/>
        <end position="4049"/>
    </location>
</feature>
<keyword evidence="11" id="KW-0966">Cell projection</keyword>
<evidence type="ECO:0000256" key="11">
    <source>
        <dbReference type="ARBA" id="ARBA00023273"/>
    </source>
</evidence>
<feature type="domain" description="WSC" evidence="20">
    <location>
        <begin position="28"/>
        <end position="112"/>
    </location>
</feature>
<dbReference type="PANTHER" id="PTHR46730:SF1">
    <property type="entry name" value="PLAT DOMAIN-CONTAINING PROTEIN"/>
    <property type="match status" value="1"/>
</dbReference>
<organism evidence="21 22">
    <name type="scientific">Holothuria leucospilota</name>
    <name type="common">Black long sea cucumber</name>
    <name type="synonym">Mertensiothuria leucospilota</name>
    <dbReference type="NCBI Taxonomy" id="206669"/>
    <lineage>
        <taxon>Eukaryota</taxon>
        <taxon>Metazoa</taxon>
        <taxon>Echinodermata</taxon>
        <taxon>Eleutherozoa</taxon>
        <taxon>Echinozoa</taxon>
        <taxon>Holothuroidea</taxon>
        <taxon>Aspidochirotacea</taxon>
        <taxon>Aspidochirotida</taxon>
        <taxon>Holothuriidae</taxon>
        <taxon>Holothuria</taxon>
    </lineage>
</organism>
<comment type="caution">
    <text evidence="21">The sequence shown here is derived from an EMBL/GenBank/DDBJ whole genome shotgun (WGS) entry which is preliminary data.</text>
</comment>
<dbReference type="PROSITE" id="PS51212">
    <property type="entry name" value="WSC"/>
    <property type="match status" value="1"/>
</dbReference>
<sequence>MEIWSKQVRVTLFTIVFVIVKIGLADKSTWYRGCFINNITQVDNSLTLEAAPTECLRYCSHQGFSFVGLQGIQCVCFQEYAGFPNASDEQCFERCDGLPCGGGLALSIYSTYGPYIHRIQLKSASINQLNSETLFEARIFLASDTSEPAGLEDFNSTTVTSVSYRWVLNGSDVSSGDKVVTNNSAVVALVHEFSEEGQYVIDFLVGNPISQLNATTSITIVQPYPANLQVALSPGQVDIPSCISVSSGLTPSSPAVAVFVDQPTVFQASVVRGVNVSFIWQFGEDIVSTLSSKSCSGIECLEDQQVYTFKEKGTFEVQVNATNYLGSISKTLNVVVLDKSISNLTVELAGRNTAYRKVNSTVRFEVKLDTAGRAVSTLTINFGDGFSYTQSLRDVNDTFISGGTGNSAHLHLSASYGEGCRLLISLDHIYQERGVYQVMVAVSNNYTTEEAFLEEKLEILPHISHLNISSVAVYQTGVLFNVSILNWEELSGVTLYWCVSKNTVVLFPQAANNSWATFVVGEAGRYSLNVSAANTISSASSEIDITVQDPVEAPESFTVTESVTRPGKPVKFSLPFLGGSNLSALWNFGDGMTELVHVGNLTSLEVAHEYATVGEYHPSLKVSNLISEVSVRASREVSVLDEIEGVTILSEGPTKFPSDTVVEVTVRKGTNISFTICYGQETIYPETQLLVLGTYLLRFNIPHAGLQQLNLIASNTLSSVTLGFFVLVLEDIGTLSVDVIPRETDSILLVKENGVIPERTDLLYSWYEEGTGLTVESAIPTLVTNSQTTGSVFNLTVSNQVSSKSILVTGSEIPERWLSLSHPLNVEVGQDVQFEVTVEETANISLKFGDGGERYLTNENTFTCNYSYTTPGVYAVSALVNYTNGRKENTSSVIAVLEQIVDLQIVGPNVSVYNGPGSKQGWEVIPASGSNIVYKWSIFPVGNPSAIESKTLAGEHTKTYLTFSFPGMYNLTVSASNSISSVQSSVTTLLQEPITRLVVSCNPTLISANAEICVQVVGSTPLEIRMDYDDNVTENWSSEDESIQTIKPDVDFMNANLHMYTIVKNFTSVGEHQVNVTVDNKVSSQFRHHVIIVEDAVSGLVVTSDNLWLVNIQERVVMYATIVTGSDVTFEWDFNDPIGNTSEDSNGTFSKATHFFGSPGEYNVSVSAWNSVQTIPITVTFNITFSVLEAIYGLELRVQDYSRNAPLVQHGDQWKTAVIQFRAECWGSQVMFTFDFQDGTTMDISGATNLYGSYFAIASHRFTQEGKFLVSVIARNLLSNMTATLGEPFLVQIAPTAVRFDKNFYVYRFGDMANLEVQLDVGSQVLFNWSMGDQTDYLNAPSRIEHMYHSEGVFIVTVVAFNSIHQSHASCSIFIQNPIQGVEVLADSHLLATRTTIELEARTFSGNPQWFDWDVGDNRRIQRTSVAAFSFAYLEAGIYAVTVVAGNHISNATSPPLTLTVVESVSRVEILDNGNVFLAGTETILVAITYSGSDVRYIWNFGDGSPEVDTHLSSVNHYYNRTGVYYVTLSGYNQISNKTTTTRIFIVNEMCEPPRLKLFGSENQEFRQSEDIRLEADVKIDCDVSNVADYKWTLNESQRALSFTPNDKMDYFGRRTMFIPRRVLDVGTYVVSLKVQMNGTIVFNTVATSIRVVHSDLVSVIESGTQRFFHRDDMVTMSGALSFDPDDPTSDLSYNWKCLQLESTHPCFGHPGLSNTSSLLPSGNQSLVFPVAWLLTNESKNFEFTLEVGKSGRVSVESFQVITVYQEKSVINLSVDCPHCEGGMVNSNDLLTLEAVCPSCHNGTNYEWSLFIIRDGKTGPSPSDVRCVQDNPRETHGGEAQTSMTSPMKPVTQTLGSVSVSGEETLAGLTTQRQFTDGPQPHISNTNYGWVTPAIDPSMTPMEPTTKSPSVSPVQELQEDSSYYDYEFIEPSVQDQEKITQAFLQSVAPTRSTEKMYIPLGGSRGVGEDTSSYYRGNYGEAWSSFDHDYNYPSDKTTTTSNPITVQSAKPSPEGVESPVYEGGFLPESDYEEYVIKESLIELPESALGGREDPIDEDVGESQNDSPDPVQDESSPSKIEEHLISKVRLKVPLTADQTLTGLSGDSLTIKDGVLLEGRTYAVSLKVTHQETRQEGEVFQYFEVNEAPKFGTCSISPVAGQELDTFFIANCQEWQDKDLPLRFKISYSLNDTGPYTVLYFGMNYAAKFLLPAGYQANDYKVYLKLAIVDNKGGKRSVCDIPIRVEPNHRLNADEPFESIESYLYYLTAAPNNQLSILLDQGDSYSAHAFVQIVTHILNQLENNYNDAVIQCDHYYHPCKIRHVLVEAIQMFPLRDSLEILQTSQALAAVLAVTPEVSVETLDAARDLLLDIIDITFTVPKWELDFNVFYAVITSIAAVYDSQEKHFKDEGGMNGHMLSKELFYQTLDAESRIVNLFTSMKLPNTSPLKHSSSLIDVTADQVNQLSSLKLTTKDVDIKFPSGIETILWNISDTLEKPTNEDDCFNVGLVAYHINPFYWGHDANRITTNIASTHVYSCEGERYNITSLPEGREFMFDIMNFCSEDTVSCNFTFDPNYMNVHQFNMTDDNVGQDLHILLTMGPPKNRAYPLHILLRYNERPYPDEFDEKWIYLEDSMLLDIFLPAGSLNDTGSYYLAVVDGELGEIVYREDTDLLRLYSLTMWWGQCLSWNFGEEEWTDKGCTVVPNTNHFVTQCKCDHVGIHGVSFLPVISHLGQVHVSLLLVNPHNPIVYTLYTVVLGTYLLLFVYCYLTDRHDYNKPGLIFLKDNQPTDKYYYEVTFETGSRPGAGTSAKVSVVIRGDEGHSETKELICYEKPVFERNSRDRFVISVPESLGNITSILIWHDNGGITPGWYLSRVCVRDLLTGEKWFFICEQWFAAEEDDGKIERELKVQSNGIGFQKAFFAKGAQYFSDYYIWSSVFTRPPYSIFTRVQRLTCCYAMCMGFMCVNTLFYQAVDEKAINLSFIDISGEAVLVGIMTALLAIPINFPIIMLFRRAKPLRMPGEIGELYKYIRSLPEKDRGHDVMANIPSEARWDAQLLDHTAERLRNLQNWAREKWKQKPKNLVIKEWRDDYVLGEEITEETSFSSGFEDYNSSPKNNSPWTSPSKDKQCSLDRKSSTDHKKLKQPKLWLPHVFYYLAWGSCIFVIVASSVITLGLGHKFSYRKALYWMQAFYFSFMQCFFVTQPFVMAMFTVAKAWKHRNNIKLFDHYDDNTDLLDPCELEQERRKNYELQFKNAIEARQRARYLRFARPPQAEELEKAKEKMQREKNMFAILRDIILFSTLAFCLLWIAYGKELAIHYPINNGIMDRFVRTPQPFTEITSVDSLWHWMEGDLLDELFRDSWYNEQSWDNTLHGESFLLGKVSLRQVRVHQVTCSVASYMKGHGDSCEPTYNKKTRSREPFGPSSIWRHHTKQDLLRYSKWGMFASYEGDGFVVDLNTTRSSAMEQLTTLRQESWIDEKTRAVLIEFTLYNTPTNMFSSVALLAEMPGSGAVYPFPKIESTLLYRYQTAYDYFIMACEFVFLLLTAVSAKQEVQRAVKLKSKYLHDVWAWLEICTCMLSLTYFAMYVYRFAHVTDITKRLKATYMEEFVDVSFLAYWDQCLRDLIGWLVFIVSFKFLHLFRFNKMVAKFGVVVDSTLKEMLGFLAVYLTLEVAFACFGTLLFGSHYYPMKHVFMSLEVVTILMLGGVPGYVELQTNFPFLWPLFHILYVIVIIIFFSGLMKAVLSHSYHKIKDTHKVEPVGGSEVFVFFWNRLLHQCGIHRLTEEETPVKLPLEFTLAEMEYQVEELLFRMNSVCDIYGVSKLPDKNFESESSHDGRDDGISTCSAEENICESNDEKYEEQYFNPEMRSYLQLNRESDDEDEKTFRDQLTLAIFHQLQQNQTKDSGQDTMSPSNMMEDDFSSSQTDPEDGTSSSRVTKTNGQIIFPPPLENIGSLEEQCLERWPRLAWSDNSSQLSTLSSLEPYSSGLSSRSNNVTPDLTNSDNHDMVRNRNSEYDARLAWRGSSHPDPYDVVRDSEEERAAENTVSMDSFPLPNMLESIIVSSSESETGQGKSSRSQPRKLRKTKSRGKGKGRLSLMDHDNSCLSDDENVQVISFGPKSWGIDGGR</sequence>
<feature type="compositionally biased region" description="Basic and acidic residues" evidence="15">
    <location>
        <begin position="4026"/>
        <end position="4040"/>
    </location>
</feature>
<evidence type="ECO:0000256" key="13">
    <source>
        <dbReference type="PROSITE-ProRule" id="PRU00152"/>
    </source>
</evidence>
<accession>A0A9Q1BGD9</accession>
<feature type="domain" description="PKD" evidence="17">
    <location>
        <begin position="1124"/>
        <end position="1184"/>
    </location>
</feature>
<feature type="transmembrane region" description="Helical" evidence="16">
    <location>
        <begin position="3189"/>
        <end position="3211"/>
    </location>
</feature>
<dbReference type="Pfam" id="PF00801">
    <property type="entry name" value="PKD"/>
    <property type="match status" value="6"/>
</dbReference>
<dbReference type="Pfam" id="PF08016">
    <property type="entry name" value="PKD_channel"/>
    <property type="match status" value="1"/>
</dbReference>
<keyword evidence="5 16" id="KW-0812">Transmembrane</keyword>
<feature type="domain" description="PLAT" evidence="18">
    <location>
        <begin position="2789"/>
        <end position="2906"/>
    </location>
</feature>
<feature type="domain" description="PKD" evidence="17">
    <location>
        <begin position="1405"/>
        <end position="1468"/>
    </location>
</feature>
<evidence type="ECO:0000256" key="6">
    <source>
        <dbReference type="ARBA" id="ARBA00022737"/>
    </source>
</evidence>
<dbReference type="PROSITE" id="PS50095">
    <property type="entry name" value="PLAT"/>
    <property type="match status" value="1"/>
</dbReference>
<dbReference type="InterPro" id="IPR013122">
    <property type="entry name" value="PKD1_2_channel"/>
</dbReference>
<feature type="region of interest" description="Disordered" evidence="15">
    <location>
        <begin position="2044"/>
        <end position="2077"/>
    </location>
</feature>
<feature type="transmembrane region" description="Helical" evidence="16">
    <location>
        <begin position="3150"/>
        <end position="3169"/>
    </location>
</feature>
<dbReference type="EMBL" id="JAIZAY010000018">
    <property type="protein sequence ID" value="KAJ8024678.1"/>
    <property type="molecule type" value="Genomic_DNA"/>
</dbReference>
<feature type="region of interest" description="Disordered" evidence="15">
    <location>
        <begin position="3102"/>
        <end position="3135"/>
    </location>
</feature>
<dbReference type="Pfam" id="PF02010">
    <property type="entry name" value="REJ"/>
    <property type="match status" value="2"/>
</dbReference>
<dbReference type="SMART" id="SM00089">
    <property type="entry name" value="PKD"/>
    <property type="match status" value="10"/>
</dbReference>
<dbReference type="Gene3D" id="2.60.40.10">
    <property type="entry name" value="Immunoglobulins"/>
    <property type="match status" value="5"/>
</dbReference>
<keyword evidence="8" id="KW-0969">Cilium</keyword>
<feature type="domain" description="PKD" evidence="17">
    <location>
        <begin position="1322"/>
        <end position="1382"/>
    </location>
</feature>
<evidence type="ECO:0000256" key="5">
    <source>
        <dbReference type="ARBA" id="ARBA00022692"/>
    </source>
</evidence>
<dbReference type="SMART" id="SM00308">
    <property type="entry name" value="LH2"/>
    <property type="match status" value="1"/>
</dbReference>
<dbReference type="PANTHER" id="PTHR46730">
    <property type="entry name" value="POLYCYSTIN-1"/>
    <property type="match status" value="1"/>
</dbReference>
<feature type="transmembrane region" description="Helical" evidence="16">
    <location>
        <begin position="3690"/>
        <end position="3709"/>
    </location>
</feature>
<comment type="caution">
    <text evidence="13">Lacks conserved residue(s) required for the propagation of feature annotation.</text>
</comment>
<evidence type="ECO:0000256" key="9">
    <source>
        <dbReference type="ARBA" id="ARBA00023136"/>
    </source>
</evidence>
<dbReference type="OrthoDB" id="10044145at2759"/>
<feature type="domain" description="REJ" evidence="19">
    <location>
        <begin position="1551"/>
        <end position="2299"/>
    </location>
</feature>
<dbReference type="PROSITE" id="PS51111">
    <property type="entry name" value="REJ"/>
    <property type="match status" value="1"/>
</dbReference>
<dbReference type="Pfam" id="PF20519">
    <property type="entry name" value="Polycystin_dom"/>
    <property type="match status" value="1"/>
</dbReference>
<dbReference type="Pfam" id="PF01477">
    <property type="entry name" value="PLAT"/>
    <property type="match status" value="1"/>
</dbReference>
<evidence type="ECO:0000256" key="15">
    <source>
        <dbReference type="SAM" id="MobiDB-lite"/>
    </source>
</evidence>
<feature type="compositionally biased region" description="Polar residues" evidence="15">
    <location>
        <begin position="1993"/>
        <end position="2009"/>
    </location>
</feature>
<feature type="compositionally biased region" description="Polar residues" evidence="15">
    <location>
        <begin position="3991"/>
        <end position="4000"/>
    </location>
</feature>
<keyword evidence="9 16" id="KW-0472">Membrane</keyword>
<dbReference type="CDD" id="cd01752">
    <property type="entry name" value="PLAT_polycystin"/>
    <property type="match status" value="1"/>
</dbReference>
<dbReference type="InterPro" id="IPR042060">
    <property type="entry name" value="PLAT_polycystin1"/>
</dbReference>
<feature type="region of interest" description="Disordered" evidence="15">
    <location>
        <begin position="3894"/>
        <end position="3948"/>
    </location>
</feature>
<evidence type="ECO:0000256" key="14">
    <source>
        <dbReference type="SAM" id="Coils"/>
    </source>
</evidence>
<feature type="compositionally biased region" description="Basic residues" evidence="15">
    <location>
        <begin position="4076"/>
        <end position="4091"/>
    </location>
</feature>
<gene>
    <name evidence="21" type="ORF">HOLleu_34650</name>
</gene>
<comment type="similarity">
    <text evidence="3">Belongs to the polycystin family.</text>
</comment>
<comment type="subcellular location">
    <subcellularLocation>
        <location evidence="2">Cell membrane</location>
        <topology evidence="2">Multi-pass membrane protein</topology>
    </subcellularLocation>
    <subcellularLocation>
        <location evidence="1">Cell projection</location>
        <location evidence="1">Cilium</location>
    </subcellularLocation>
</comment>
<dbReference type="InterPro" id="IPR022409">
    <property type="entry name" value="PKD/Chitinase_dom"/>
</dbReference>